<dbReference type="CDD" id="cd06171">
    <property type="entry name" value="Sigma70_r4"/>
    <property type="match status" value="1"/>
</dbReference>
<keyword evidence="8" id="KW-1185">Reference proteome</keyword>
<dbReference type="Gene3D" id="1.10.1740.10">
    <property type="match status" value="1"/>
</dbReference>
<dbReference type="InterPro" id="IPR013325">
    <property type="entry name" value="RNA_pol_sigma_r2"/>
</dbReference>
<evidence type="ECO:0000256" key="2">
    <source>
        <dbReference type="ARBA" id="ARBA00023015"/>
    </source>
</evidence>
<evidence type="ECO:0000313" key="8">
    <source>
        <dbReference type="Proteomes" id="UP001597216"/>
    </source>
</evidence>
<dbReference type="Gene3D" id="1.10.10.10">
    <property type="entry name" value="Winged helix-like DNA-binding domain superfamily/Winged helix DNA-binding domain"/>
    <property type="match status" value="1"/>
</dbReference>
<feature type="domain" description="RNA polymerase sigma factor 70 region 4 type 2" evidence="6">
    <location>
        <begin position="111"/>
        <end position="163"/>
    </location>
</feature>
<dbReference type="PANTHER" id="PTHR43133:SF25">
    <property type="entry name" value="RNA POLYMERASE SIGMA FACTOR RFAY-RELATED"/>
    <property type="match status" value="1"/>
</dbReference>
<dbReference type="SUPFAM" id="SSF88946">
    <property type="entry name" value="Sigma2 domain of RNA polymerase sigma factors"/>
    <property type="match status" value="1"/>
</dbReference>
<dbReference type="Pfam" id="PF04542">
    <property type="entry name" value="Sigma70_r2"/>
    <property type="match status" value="1"/>
</dbReference>
<evidence type="ECO:0000256" key="3">
    <source>
        <dbReference type="ARBA" id="ARBA00023082"/>
    </source>
</evidence>
<dbReference type="InterPro" id="IPR007627">
    <property type="entry name" value="RNA_pol_sigma70_r2"/>
</dbReference>
<dbReference type="InterPro" id="IPR013249">
    <property type="entry name" value="RNA_pol_sigma70_r4_t2"/>
</dbReference>
<dbReference type="Pfam" id="PF08281">
    <property type="entry name" value="Sigma70_r4_2"/>
    <property type="match status" value="1"/>
</dbReference>
<dbReference type="SUPFAM" id="SSF88659">
    <property type="entry name" value="Sigma3 and sigma4 domains of RNA polymerase sigma factors"/>
    <property type="match status" value="1"/>
</dbReference>
<reference evidence="8" key="1">
    <citation type="journal article" date="2019" name="Int. J. Syst. Evol. Microbiol.">
        <title>The Global Catalogue of Microorganisms (GCM) 10K type strain sequencing project: providing services to taxonomists for standard genome sequencing and annotation.</title>
        <authorList>
            <consortium name="The Broad Institute Genomics Platform"/>
            <consortium name="The Broad Institute Genome Sequencing Center for Infectious Disease"/>
            <person name="Wu L."/>
            <person name="Ma J."/>
        </authorList>
    </citation>
    <scope>NUCLEOTIDE SEQUENCE [LARGE SCALE GENOMIC DNA]</scope>
    <source>
        <strain evidence="8">CCUG 55074</strain>
    </source>
</reference>
<organism evidence="7 8">
    <name type="scientific">Phenylobacterium conjunctum</name>
    <dbReference type="NCBI Taxonomy" id="1298959"/>
    <lineage>
        <taxon>Bacteria</taxon>
        <taxon>Pseudomonadati</taxon>
        <taxon>Pseudomonadota</taxon>
        <taxon>Alphaproteobacteria</taxon>
        <taxon>Caulobacterales</taxon>
        <taxon>Caulobacteraceae</taxon>
        <taxon>Phenylobacterium</taxon>
    </lineage>
</organism>
<dbReference type="InterPro" id="IPR013324">
    <property type="entry name" value="RNA_pol_sigma_r3/r4-like"/>
</dbReference>
<evidence type="ECO:0000256" key="1">
    <source>
        <dbReference type="ARBA" id="ARBA00010641"/>
    </source>
</evidence>
<name>A0ABW3SZ92_9CAUL</name>
<dbReference type="InterPro" id="IPR014284">
    <property type="entry name" value="RNA_pol_sigma-70_dom"/>
</dbReference>
<keyword evidence="2" id="KW-0805">Transcription regulation</keyword>
<protein>
    <submittedName>
        <fullName evidence="7">Sigma-70 family RNA polymerase sigma factor</fullName>
    </submittedName>
</protein>
<dbReference type="InterPro" id="IPR039425">
    <property type="entry name" value="RNA_pol_sigma-70-like"/>
</dbReference>
<comment type="caution">
    <text evidence="7">The sequence shown here is derived from an EMBL/GenBank/DDBJ whole genome shotgun (WGS) entry which is preliminary data.</text>
</comment>
<dbReference type="Proteomes" id="UP001597216">
    <property type="component" value="Unassembled WGS sequence"/>
</dbReference>
<gene>
    <name evidence="7" type="ORF">ACFQ27_06520</name>
</gene>
<keyword evidence="3" id="KW-0731">Sigma factor</keyword>
<dbReference type="NCBIfam" id="TIGR02937">
    <property type="entry name" value="sigma70-ECF"/>
    <property type="match status" value="1"/>
</dbReference>
<keyword evidence="4" id="KW-0804">Transcription</keyword>
<evidence type="ECO:0000259" key="6">
    <source>
        <dbReference type="Pfam" id="PF08281"/>
    </source>
</evidence>
<accession>A0ABW3SZ92</accession>
<dbReference type="EMBL" id="JBHTLQ010000010">
    <property type="protein sequence ID" value="MFD1190229.1"/>
    <property type="molecule type" value="Genomic_DNA"/>
</dbReference>
<evidence type="ECO:0000256" key="4">
    <source>
        <dbReference type="ARBA" id="ARBA00023163"/>
    </source>
</evidence>
<dbReference type="InterPro" id="IPR036388">
    <property type="entry name" value="WH-like_DNA-bd_sf"/>
</dbReference>
<evidence type="ECO:0000259" key="5">
    <source>
        <dbReference type="Pfam" id="PF04542"/>
    </source>
</evidence>
<feature type="domain" description="RNA polymerase sigma-70 region 2" evidence="5">
    <location>
        <begin position="23"/>
        <end position="85"/>
    </location>
</feature>
<comment type="similarity">
    <text evidence="1">Belongs to the sigma-70 factor family. ECF subfamily.</text>
</comment>
<evidence type="ECO:0000313" key="7">
    <source>
        <dbReference type="EMBL" id="MFD1190229.1"/>
    </source>
</evidence>
<dbReference type="PANTHER" id="PTHR43133">
    <property type="entry name" value="RNA POLYMERASE ECF-TYPE SIGMA FACTO"/>
    <property type="match status" value="1"/>
</dbReference>
<dbReference type="RefSeq" id="WP_377353034.1">
    <property type="nucleotide sequence ID" value="NZ_JBHTLQ010000010.1"/>
</dbReference>
<sequence>MHAETTRTPADDEIFRNDLVALIPHMRAFSRSLTGDAAAADDLAQEALAKAWDKRASFEPGTNLKAWVFMIVRNQFFSDKRRSWRSQPLDPEVAERTLVATTNPMATLELDEVRRALLRLPEDQREALILIGAGGLSYEEAAEICGAAVGTIKSRVSRARDRLALLLLEGDYAQDDTPPSQAMSDIVAQIDQIRAHRRAA</sequence>
<proteinExistence type="inferred from homology"/>